<sequence>MCLKTKWSEDFVNRPNNFFCLFNHDDSVRVVTNKQLSNISKRDNCTLTMFRSFVCLAAYVLRDAIYIYIYIFDTHTPACIAHNTLHTNDFSEFK</sequence>
<organism evidence="1">
    <name type="scientific">Octopus bimaculoides</name>
    <name type="common">California two-spotted octopus</name>
    <dbReference type="NCBI Taxonomy" id="37653"/>
    <lineage>
        <taxon>Eukaryota</taxon>
        <taxon>Metazoa</taxon>
        <taxon>Spiralia</taxon>
        <taxon>Lophotrochozoa</taxon>
        <taxon>Mollusca</taxon>
        <taxon>Cephalopoda</taxon>
        <taxon>Coleoidea</taxon>
        <taxon>Octopodiformes</taxon>
        <taxon>Octopoda</taxon>
        <taxon>Incirrata</taxon>
        <taxon>Octopodidae</taxon>
        <taxon>Octopus</taxon>
    </lineage>
</organism>
<accession>A0A0L8FLK0</accession>
<dbReference type="AlphaFoldDB" id="A0A0L8FLK0"/>
<name>A0A0L8FLK0_OCTBM</name>
<gene>
    <name evidence="1" type="ORF">OCBIM_22015228mg</name>
</gene>
<reference evidence="1" key="1">
    <citation type="submission" date="2015-07" db="EMBL/GenBank/DDBJ databases">
        <title>MeaNS - Measles Nucleotide Surveillance Program.</title>
        <authorList>
            <person name="Tran T."/>
            <person name="Druce J."/>
        </authorList>
    </citation>
    <scope>NUCLEOTIDE SEQUENCE</scope>
    <source>
        <strain evidence="1">UCB-OBI-ISO-001</strain>
        <tissue evidence="1">Gonad</tissue>
    </source>
</reference>
<proteinExistence type="predicted"/>
<protein>
    <submittedName>
        <fullName evidence="1">Uncharacterized protein</fullName>
    </submittedName>
</protein>
<dbReference type="EMBL" id="KQ429226">
    <property type="protein sequence ID" value="KOF65533.1"/>
    <property type="molecule type" value="Genomic_DNA"/>
</dbReference>
<evidence type="ECO:0000313" key="1">
    <source>
        <dbReference type="EMBL" id="KOF65533.1"/>
    </source>
</evidence>